<feature type="transmembrane region" description="Helical" evidence="1">
    <location>
        <begin position="73"/>
        <end position="95"/>
    </location>
</feature>
<keyword evidence="3" id="KW-1185">Reference proteome</keyword>
<dbReference type="EMBL" id="JAPOHD010000065">
    <property type="protein sequence ID" value="MCY1722939.1"/>
    <property type="molecule type" value="Genomic_DNA"/>
</dbReference>
<feature type="transmembrane region" description="Helical" evidence="1">
    <location>
        <begin position="107"/>
        <end position="123"/>
    </location>
</feature>
<dbReference type="AlphaFoldDB" id="A0A9X3J6R6"/>
<keyword evidence="1" id="KW-0472">Membrane</keyword>
<proteinExistence type="predicted"/>
<evidence type="ECO:0000313" key="2">
    <source>
        <dbReference type="EMBL" id="MCY1722939.1"/>
    </source>
</evidence>
<dbReference type="Pfam" id="PF19529">
    <property type="entry name" value="DUF6057"/>
    <property type="match status" value="1"/>
</dbReference>
<comment type="caution">
    <text evidence="2">The sequence shown here is derived from an EMBL/GenBank/DDBJ whole genome shotgun (WGS) entry which is preliminary data.</text>
</comment>
<feature type="transmembrane region" description="Helical" evidence="1">
    <location>
        <begin position="12"/>
        <end position="34"/>
    </location>
</feature>
<evidence type="ECO:0000313" key="3">
    <source>
        <dbReference type="Proteomes" id="UP001145087"/>
    </source>
</evidence>
<protein>
    <submittedName>
        <fullName evidence="2">DUF6057 family protein</fullName>
    </submittedName>
</protein>
<feature type="transmembrane region" description="Helical" evidence="1">
    <location>
        <begin position="271"/>
        <end position="288"/>
    </location>
</feature>
<reference evidence="2" key="1">
    <citation type="submission" date="2022-11" db="EMBL/GenBank/DDBJ databases">
        <title>Marilongibacter aestuarii gen. nov., sp. nov., isolated from tidal flat sediment.</title>
        <authorList>
            <person name="Jiayan W."/>
        </authorList>
    </citation>
    <scope>NUCLEOTIDE SEQUENCE</scope>
    <source>
        <strain evidence="2">Z1-6</strain>
    </source>
</reference>
<feature type="transmembrane region" description="Helical" evidence="1">
    <location>
        <begin position="239"/>
        <end position="259"/>
    </location>
</feature>
<dbReference type="Proteomes" id="UP001145087">
    <property type="component" value="Unassembled WGS sequence"/>
</dbReference>
<accession>A0A9X3J6R6</accession>
<feature type="transmembrane region" description="Helical" evidence="1">
    <location>
        <begin position="129"/>
        <end position="147"/>
    </location>
</feature>
<sequence>MKKFDLSKIISLDTFLSLIFGAVVFVFFAFLYPFHLNYQEQYQLFLYTSDYFLDFFGKPGGIANYLGTFVTQFYFYSKIGALIIAFILTFLQRVIYSASQKLEAKSFWIPITFVPSLLYWNLFCDENYLAGGMIAMLLLAASINGYIRINSTKWRIVSALFLIPVLYWGIGGAFLFFTLFTIANELIKNEIDKKQVLVFSAAITVLSLILPLIAKAIFLQYPMGKFWVGVNYFRYPVNVPLSVGIVALLIFFIPLLLYFFSKKISIPKTHYILFVQLVIIGVGGFSFIRNSADFSKEEVMAYDFHTRMRKWDRIIALADKSNPTSPLSVTCLNLALAKQDLLSNQMFSYYQNGTAGLIPDFIRDFTIPMMAGEVYYHLGLVNTAQRFAFEAMEALPDYQKSARTIKRLAETNIINGDYEVAKKYLNILKKTLYYRSWAKHTLEQIKDESLISEHIEWGWLRKVRIDKDFLFSEAEKENMLGLLFTHNPENQMAFDYLMAICLLNKDLQHFVNFYPLSKSLDYKVIPKTYQEALIYIWELTNNDPTKKISYPVSDEATKRLHNYKRIYSTTRDAKSLNKDFGDTYWYYLHFNK</sequence>
<keyword evidence="1" id="KW-1133">Transmembrane helix</keyword>
<dbReference type="InterPro" id="IPR045692">
    <property type="entry name" value="DUF6057"/>
</dbReference>
<keyword evidence="1" id="KW-0812">Transmembrane</keyword>
<gene>
    <name evidence="2" type="ORF">OU798_21510</name>
</gene>
<feature type="transmembrane region" description="Helical" evidence="1">
    <location>
        <begin position="195"/>
        <end position="218"/>
    </location>
</feature>
<name>A0A9X3J6R6_9BACT</name>
<organism evidence="2 3">
    <name type="scientific">Draconibacterium aestuarii</name>
    <dbReference type="NCBI Taxonomy" id="2998507"/>
    <lineage>
        <taxon>Bacteria</taxon>
        <taxon>Pseudomonadati</taxon>
        <taxon>Bacteroidota</taxon>
        <taxon>Bacteroidia</taxon>
        <taxon>Marinilabiliales</taxon>
        <taxon>Prolixibacteraceae</taxon>
        <taxon>Draconibacterium</taxon>
    </lineage>
</organism>
<dbReference type="RefSeq" id="WP_343335264.1">
    <property type="nucleotide sequence ID" value="NZ_JAPOHD010000065.1"/>
</dbReference>
<feature type="transmembrane region" description="Helical" evidence="1">
    <location>
        <begin position="159"/>
        <end position="183"/>
    </location>
</feature>
<evidence type="ECO:0000256" key="1">
    <source>
        <dbReference type="SAM" id="Phobius"/>
    </source>
</evidence>